<keyword evidence="3" id="KW-1185">Reference proteome</keyword>
<dbReference type="AlphaFoldDB" id="A0A4Q7DKG8"/>
<sequence>MKFIVKILTLVSMALGGSAWDRVEAIENVEETYKEYQEAKKTEESVRATSNTKSEITKAANNTRIKRQSHFLTCDQACSYFSCRDKAVKEACMKRCPSNTIGHCVGGLSTKKSDDKYNIFLKTQKIMLDENKIPMPSDDDRETSLSRSARPTSSLGNRSKSSLKRSSLGADEDNDGEEEAEQEVSQTPRRGSISSRMSISKTPSKSRLVQSRSAQEDTDEQEDESLGADGEDVVKKKMISRTNRSSSMSSRSPKTNSNRSDADDDADSSDDDRAKRKSPPSRPKSSPASTDVAGTTDGKACVCSITGLKAARAPSSAQAAAQSVDSNNSAASNATTTVVKEAATTTTAPAPAPKQEEKVAAPPAATKSPCEIAGEQNGMTADDAAANGLC</sequence>
<feature type="compositionally biased region" description="Low complexity" evidence="1">
    <location>
        <begin position="311"/>
        <end position="349"/>
    </location>
</feature>
<feature type="compositionally biased region" description="Low complexity" evidence="1">
    <location>
        <begin position="240"/>
        <end position="259"/>
    </location>
</feature>
<organism evidence="2 3">
    <name type="scientific">Candidatus Finniella inopinata</name>
    <dbReference type="NCBI Taxonomy" id="1696036"/>
    <lineage>
        <taxon>Bacteria</taxon>
        <taxon>Pseudomonadati</taxon>
        <taxon>Pseudomonadota</taxon>
        <taxon>Alphaproteobacteria</taxon>
        <taxon>Holosporales</taxon>
        <taxon>Candidatus Paracaedibacteraceae</taxon>
        <taxon>Candidatus Finniella</taxon>
    </lineage>
</organism>
<feature type="region of interest" description="Disordered" evidence="1">
    <location>
        <begin position="311"/>
        <end position="390"/>
    </location>
</feature>
<feature type="compositionally biased region" description="Low complexity" evidence="1">
    <location>
        <begin position="188"/>
        <end position="206"/>
    </location>
</feature>
<accession>A0A4Q7DKG8</accession>
<comment type="caution">
    <text evidence="2">The sequence shown here is derived from an EMBL/GenBank/DDBJ whole genome shotgun (WGS) entry which is preliminary data.</text>
</comment>
<dbReference type="Proteomes" id="UP000293550">
    <property type="component" value="Unassembled WGS sequence"/>
</dbReference>
<evidence type="ECO:0000313" key="2">
    <source>
        <dbReference type="EMBL" id="RZI46880.1"/>
    </source>
</evidence>
<feature type="compositionally biased region" description="Acidic residues" evidence="1">
    <location>
        <begin position="170"/>
        <end position="182"/>
    </location>
</feature>
<gene>
    <name evidence="2" type="ORF">EQU50_01260</name>
</gene>
<dbReference type="RefSeq" id="WP_130153351.1">
    <property type="nucleotide sequence ID" value="NZ_SCFB01000002.1"/>
</dbReference>
<feature type="region of interest" description="Disordered" evidence="1">
    <location>
        <begin position="131"/>
        <end position="297"/>
    </location>
</feature>
<proteinExistence type="predicted"/>
<protein>
    <submittedName>
        <fullName evidence="2">Uncharacterized protein</fullName>
    </submittedName>
</protein>
<dbReference type="EMBL" id="SCFB01000002">
    <property type="protein sequence ID" value="RZI46880.1"/>
    <property type="molecule type" value="Genomic_DNA"/>
</dbReference>
<evidence type="ECO:0000256" key="1">
    <source>
        <dbReference type="SAM" id="MobiDB-lite"/>
    </source>
</evidence>
<reference evidence="2 3" key="1">
    <citation type="submission" date="2018-10" db="EMBL/GenBank/DDBJ databases">
        <title>An updated phylogeny of the Alphaproteobacteria reveals that the parasitic Rickettsiales and Holosporales have independent origins.</title>
        <authorList>
            <person name="Munoz-Gomez S.A."/>
            <person name="Hess S."/>
            <person name="Burger G."/>
            <person name="Lang B.F."/>
            <person name="Susko E."/>
            <person name="Slamovits C.H."/>
            <person name="Roger A.J."/>
        </authorList>
    </citation>
    <scope>NUCLEOTIDE SEQUENCE [LARGE SCALE GENOMIC DNA]</scope>
    <source>
        <strain evidence="2">HOLO01</strain>
    </source>
</reference>
<evidence type="ECO:0000313" key="3">
    <source>
        <dbReference type="Proteomes" id="UP000293550"/>
    </source>
</evidence>
<feature type="compositionally biased region" description="Low complexity" evidence="1">
    <location>
        <begin position="153"/>
        <end position="169"/>
    </location>
</feature>
<name>A0A4Q7DKG8_9PROT</name>
<feature type="compositionally biased region" description="Acidic residues" evidence="1">
    <location>
        <begin position="216"/>
        <end position="231"/>
    </location>
</feature>